<evidence type="ECO:0000313" key="4">
    <source>
        <dbReference type="Proteomes" id="UP000462271"/>
    </source>
</evidence>
<gene>
    <name evidence="2" type="ORF">GQM13_23645</name>
    <name evidence="1" type="ORF">GQM21_17725</name>
</gene>
<proteinExistence type="predicted"/>
<dbReference type="Proteomes" id="UP000462271">
    <property type="component" value="Unassembled WGS sequence"/>
</dbReference>
<name>A0A6D0DN59_ECOLX</name>
<dbReference type="Proteomes" id="UP000430081">
    <property type="component" value="Unassembled WGS sequence"/>
</dbReference>
<evidence type="ECO:0000313" key="1">
    <source>
        <dbReference type="EMBL" id="MWK98994.1"/>
    </source>
</evidence>
<dbReference type="RefSeq" id="WP_089574217.1">
    <property type="nucleotide sequence ID" value="NZ_VNXN01000011.1"/>
</dbReference>
<reference evidence="3 4" key="1">
    <citation type="submission" date="2019-12" db="EMBL/GenBank/DDBJ databases">
        <title>Enteriobacteria Tanzani isolates_10432.</title>
        <authorList>
            <person name="Subbiah M."/>
            <person name="Call D."/>
        </authorList>
    </citation>
    <scope>NUCLEOTIDE SEQUENCE [LARGE SCALE GENOMIC DNA]</scope>
    <source>
        <strain evidence="2 3">10432wG7</strain>
        <strain evidence="1 4">10432wG8</strain>
    </source>
</reference>
<dbReference type="EMBL" id="WTML01000074">
    <property type="protein sequence ID" value="MWK98994.1"/>
    <property type="molecule type" value="Genomic_DNA"/>
</dbReference>
<dbReference type="EMBL" id="WTMQ01000014">
    <property type="protein sequence ID" value="MWL06399.1"/>
    <property type="molecule type" value="Genomic_DNA"/>
</dbReference>
<evidence type="ECO:0000313" key="3">
    <source>
        <dbReference type="Proteomes" id="UP000430081"/>
    </source>
</evidence>
<evidence type="ECO:0000313" key="2">
    <source>
        <dbReference type="EMBL" id="MWL06399.1"/>
    </source>
</evidence>
<protein>
    <submittedName>
        <fullName evidence="2">Uncharacterized protein</fullName>
    </submittedName>
</protein>
<dbReference type="AlphaFoldDB" id="A0A6D0DN59"/>
<sequence>MYDDYLYLAHLPDVKYQAFDLHDNEALDAMSLDEIQDDYIFVVDCTDSIFLSTFSTVLELHLVADF</sequence>
<comment type="caution">
    <text evidence="2">The sequence shown here is derived from an EMBL/GenBank/DDBJ whole genome shotgun (WGS) entry which is preliminary data.</text>
</comment>
<accession>A0A6D0DN59</accession>
<organism evidence="2 3">
    <name type="scientific">Escherichia coli</name>
    <dbReference type="NCBI Taxonomy" id="562"/>
    <lineage>
        <taxon>Bacteria</taxon>
        <taxon>Pseudomonadati</taxon>
        <taxon>Pseudomonadota</taxon>
        <taxon>Gammaproteobacteria</taxon>
        <taxon>Enterobacterales</taxon>
        <taxon>Enterobacteriaceae</taxon>
        <taxon>Escherichia</taxon>
    </lineage>
</organism>